<keyword evidence="2 5" id="KW-0328">Glycosyltransferase</keyword>
<dbReference type="CDD" id="cd03784">
    <property type="entry name" value="GT1_Gtf-like"/>
    <property type="match status" value="1"/>
</dbReference>
<comment type="caution">
    <text evidence="8">The sequence shown here is derived from an EMBL/GenBank/DDBJ whole genome shotgun (WGS) entry which is preliminary data.</text>
</comment>
<evidence type="ECO:0000256" key="2">
    <source>
        <dbReference type="ARBA" id="ARBA00022676"/>
    </source>
</evidence>
<dbReference type="OrthoDB" id="5835829at2759"/>
<evidence type="ECO:0000259" key="7">
    <source>
        <dbReference type="Pfam" id="PF26168"/>
    </source>
</evidence>
<dbReference type="Pfam" id="PF26168">
    <property type="entry name" value="Glyco_transf_N"/>
    <property type="match status" value="1"/>
</dbReference>
<evidence type="ECO:0000313" key="8">
    <source>
        <dbReference type="EMBL" id="GFY81802.1"/>
    </source>
</evidence>
<evidence type="ECO:0000313" key="9">
    <source>
        <dbReference type="Proteomes" id="UP000585474"/>
    </source>
</evidence>
<dbReference type="GO" id="GO:0008194">
    <property type="term" value="F:UDP-glycosyltransferase activity"/>
    <property type="evidence" value="ECO:0007669"/>
    <property type="project" value="InterPro"/>
</dbReference>
<dbReference type="FunFam" id="3.40.50.2000:FF:000060">
    <property type="entry name" value="Glycosyltransferase"/>
    <property type="match status" value="1"/>
</dbReference>
<dbReference type="PROSITE" id="PS00375">
    <property type="entry name" value="UDPGT"/>
    <property type="match status" value="1"/>
</dbReference>
<keyword evidence="9" id="KW-1185">Reference proteome</keyword>
<evidence type="ECO:0000256" key="3">
    <source>
        <dbReference type="ARBA" id="ARBA00022679"/>
    </source>
</evidence>
<dbReference type="PANTHER" id="PTHR48044">
    <property type="entry name" value="GLYCOSYLTRANSFERASE"/>
    <property type="match status" value="1"/>
</dbReference>
<keyword evidence="4" id="KW-0284">Flavonoid biosynthesis</keyword>
<organism evidence="8 9">
    <name type="scientific">Actinidia rufa</name>
    <dbReference type="NCBI Taxonomy" id="165716"/>
    <lineage>
        <taxon>Eukaryota</taxon>
        <taxon>Viridiplantae</taxon>
        <taxon>Streptophyta</taxon>
        <taxon>Embryophyta</taxon>
        <taxon>Tracheophyta</taxon>
        <taxon>Spermatophyta</taxon>
        <taxon>Magnoliopsida</taxon>
        <taxon>eudicotyledons</taxon>
        <taxon>Gunneridae</taxon>
        <taxon>Pentapetalae</taxon>
        <taxon>asterids</taxon>
        <taxon>Ericales</taxon>
        <taxon>Actinidiaceae</taxon>
        <taxon>Actinidia</taxon>
    </lineage>
</organism>
<dbReference type="InterPro" id="IPR058980">
    <property type="entry name" value="Glyco_transf_N"/>
</dbReference>
<dbReference type="InterPro" id="IPR002213">
    <property type="entry name" value="UDP_glucos_trans"/>
</dbReference>
<evidence type="ECO:0000256" key="5">
    <source>
        <dbReference type="RuleBase" id="RU003718"/>
    </source>
</evidence>
<feature type="domain" description="Glycosyltransferase N-terminal" evidence="7">
    <location>
        <begin position="7"/>
        <end position="223"/>
    </location>
</feature>
<dbReference type="Proteomes" id="UP000585474">
    <property type="component" value="Unassembled WGS sequence"/>
</dbReference>
<dbReference type="Pfam" id="PF00201">
    <property type="entry name" value="UDPGT"/>
    <property type="match status" value="1"/>
</dbReference>
<evidence type="ECO:0000256" key="1">
    <source>
        <dbReference type="ARBA" id="ARBA00009995"/>
    </source>
</evidence>
<proteinExistence type="inferred from homology"/>
<comment type="similarity">
    <text evidence="1 5">Belongs to the UDP-glycosyltransferase family.</text>
</comment>
<dbReference type="GO" id="GO:0009813">
    <property type="term" value="P:flavonoid biosynthetic process"/>
    <property type="evidence" value="ECO:0007669"/>
    <property type="project" value="UniProtKB-KW"/>
</dbReference>
<sequence>MDAKQSTISVLMFPWLAHGHISPFLELAKKLSTRNFKIYLCSTPINLNGIKPKLTQKYTHSIELIELHVPALPDLPPQYHTTKNLPPNLMPILKQALDLSEPIFSHILKTLKPDLLIYDFLQPWAPVVASSYNIPAVDFITSSVTMTAFMHHLYKNPLAKFPFQNSIHLRDYDKVDVSHLLNPSRENLDKEKTRCFDCIERSCDVVLIKSFKEVEGKYIDYLSGLIGKKILPLPLVQDCTNEDDDGGIIDWLKKKEKGSTVFVSFGTEYFLSEHEMEEIALGLELSGVNFIWVLRFPMGSNTSVERALPLGFLERVGERGMVVEGWLPQVKILLHPSIGGFVSHCGWSSVMEAMKYGNPIIAIPMHIDQPVNARLVEEIGVGVEVVRDKNGKLDREKVGQLIKNVVFDGEVVRKKARELSETLCMKGEEDIDAVVEELVNLCVKNKRQDQ</sequence>
<accession>A0A7J0E6A3</accession>
<dbReference type="PANTHER" id="PTHR48044:SF87">
    <property type="entry name" value="GLUCOSYL_GLUCURONOSYL TRANSFERASES"/>
    <property type="match status" value="1"/>
</dbReference>
<reference evidence="8 9" key="1">
    <citation type="submission" date="2019-07" db="EMBL/GenBank/DDBJ databases">
        <title>De Novo Assembly of kiwifruit Actinidia rufa.</title>
        <authorList>
            <person name="Sugita-Konishi S."/>
            <person name="Sato K."/>
            <person name="Mori E."/>
            <person name="Abe Y."/>
            <person name="Kisaki G."/>
            <person name="Hamano K."/>
            <person name="Suezawa K."/>
            <person name="Otani M."/>
            <person name="Fukuda T."/>
            <person name="Manabe T."/>
            <person name="Gomi K."/>
            <person name="Tabuchi M."/>
            <person name="Akimitsu K."/>
            <person name="Kataoka I."/>
        </authorList>
    </citation>
    <scope>NUCLEOTIDE SEQUENCE [LARGE SCALE GENOMIC DNA]</scope>
    <source>
        <strain evidence="9">cv. Fuchu</strain>
    </source>
</reference>
<keyword evidence="3 5" id="KW-0808">Transferase</keyword>
<evidence type="ECO:0000256" key="4">
    <source>
        <dbReference type="ARBA" id="ARBA00023241"/>
    </source>
</evidence>
<dbReference type="EMBL" id="BJWL01000002">
    <property type="protein sequence ID" value="GFY81802.1"/>
    <property type="molecule type" value="Genomic_DNA"/>
</dbReference>
<dbReference type="AlphaFoldDB" id="A0A7J0E6A3"/>
<evidence type="ECO:0000256" key="6">
    <source>
        <dbReference type="RuleBase" id="RU362057"/>
    </source>
</evidence>
<protein>
    <recommendedName>
        <fullName evidence="6">Glycosyltransferase</fullName>
        <ecNumber evidence="6">2.4.1.-</ecNumber>
    </recommendedName>
</protein>
<dbReference type="InterPro" id="IPR035595">
    <property type="entry name" value="UDP_glycos_trans_CS"/>
</dbReference>
<dbReference type="GO" id="GO:0016138">
    <property type="term" value="P:glycoside biosynthetic process"/>
    <property type="evidence" value="ECO:0007669"/>
    <property type="project" value="UniProtKB-ARBA"/>
</dbReference>
<dbReference type="EC" id="2.4.1.-" evidence="6"/>
<dbReference type="Gene3D" id="3.40.50.2000">
    <property type="entry name" value="Glycogen Phosphorylase B"/>
    <property type="match status" value="2"/>
</dbReference>
<name>A0A7J0E6A3_9ERIC</name>
<gene>
    <name evidence="8" type="ORF">Acr_02g0000420</name>
</gene>
<dbReference type="SUPFAM" id="SSF53756">
    <property type="entry name" value="UDP-Glycosyltransferase/glycogen phosphorylase"/>
    <property type="match status" value="1"/>
</dbReference>